<comment type="caution">
    <text evidence="2">The sequence shown here is derived from an EMBL/GenBank/DDBJ whole genome shotgun (WGS) entry which is preliminary data.</text>
</comment>
<gene>
    <name evidence="2" type="ORF">F7R91_26240</name>
</gene>
<evidence type="ECO:0000313" key="2">
    <source>
        <dbReference type="EMBL" id="KAB1143295.1"/>
    </source>
</evidence>
<keyword evidence="3" id="KW-1185">Reference proteome</keyword>
<dbReference type="Proteomes" id="UP000442707">
    <property type="component" value="Unassembled WGS sequence"/>
</dbReference>
<dbReference type="AlphaFoldDB" id="A0A6H9UW24"/>
<feature type="region of interest" description="Disordered" evidence="1">
    <location>
        <begin position="152"/>
        <end position="171"/>
    </location>
</feature>
<proteinExistence type="predicted"/>
<accession>A0A6H9UW24</accession>
<evidence type="ECO:0000256" key="1">
    <source>
        <dbReference type="SAM" id="MobiDB-lite"/>
    </source>
</evidence>
<sequence length="171" mass="18975">MTDIFGVIASIGIVASLLVSAWQTRELTRQTRTSNGVAGGAAIYNGMERLHHVESLIAAQPEMHACFYGGAGLPRQEDARARVLLIAAMLADTVNYGLLINTLNPELKGYRGWQSFAQRLRDSAPVLVHVVNEHPHWWSALGPQSPVRRHVVKRGRQATSDQPSDVWERWT</sequence>
<evidence type="ECO:0000313" key="3">
    <source>
        <dbReference type="Proteomes" id="UP000442707"/>
    </source>
</evidence>
<dbReference type="EMBL" id="VZRB01000020">
    <property type="protein sequence ID" value="KAB1143295.1"/>
    <property type="molecule type" value="Genomic_DNA"/>
</dbReference>
<protein>
    <submittedName>
        <fullName evidence="2">Uncharacterized protein</fullName>
    </submittedName>
</protein>
<organism evidence="2 3">
    <name type="scientific">Streptomyces luteolifulvus</name>
    <dbReference type="NCBI Taxonomy" id="2615112"/>
    <lineage>
        <taxon>Bacteria</taxon>
        <taxon>Bacillati</taxon>
        <taxon>Actinomycetota</taxon>
        <taxon>Actinomycetes</taxon>
        <taxon>Kitasatosporales</taxon>
        <taxon>Streptomycetaceae</taxon>
        <taxon>Streptomyces</taxon>
    </lineage>
</organism>
<name>A0A6H9UW24_9ACTN</name>
<dbReference type="RefSeq" id="WP_150951798.1">
    <property type="nucleotide sequence ID" value="NZ_VZRB01000020.1"/>
</dbReference>
<reference evidence="2 3" key="1">
    <citation type="submission" date="2019-09" db="EMBL/GenBank/DDBJ databases">
        <title>Screening of Novel Bioactive Compounds from Soil-Associated.</title>
        <authorList>
            <person name="Zhao S."/>
        </authorList>
    </citation>
    <scope>NUCLEOTIDE SEQUENCE [LARGE SCALE GENOMIC DNA]</scope>
    <source>
        <strain evidence="2 3">HIT-DPA4</strain>
    </source>
</reference>